<name>A0A804KQR9_MUSAM</name>
<accession>A0A804KQR9</accession>
<evidence type="ECO:0000313" key="1">
    <source>
        <dbReference type="EnsemblPlants" id="Ma09_p31280.1"/>
    </source>
</evidence>
<organism evidence="1 2">
    <name type="scientific">Musa acuminata subsp. malaccensis</name>
    <name type="common">Wild banana</name>
    <name type="synonym">Musa malaccensis</name>
    <dbReference type="NCBI Taxonomy" id="214687"/>
    <lineage>
        <taxon>Eukaryota</taxon>
        <taxon>Viridiplantae</taxon>
        <taxon>Streptophyta</taxon>
        <taxon>Embryophyta</taxon>
        <taxon>Tracheophyta</taxon>
        <taxon>Spermatophyta</taxon>
        <taxon>Magnoliopsida</taxon>
        <taxon>Liliopsida</taxon>
        <taxon>Zingiberales</taxon>
        <taxon>Musaceae</taxon>
        <taxon>Musa</taxon>
    </lineage>
</organism>
<dbReference type="InParanoid" id="A0A804KQR9"/>
<protein>
    <submittedName>
        <fullName evidence="1">Uncharacterized protein</fullName>
    </submittedName>
</protein>
<dbReference type="EnsemblPlants" id="Ma09_t31280.1">
    <property type="protein sequence ID" value="Ma09_p31280.1"/>
    <property type="gene ID" value="Ma09_g31280"/>
</dbReference>
<dbReference type="Proteomes" id="UP000012960">
    <property type="component" value="Unplaced"/>
</dbReference>
<proteinExistence type="predicted"/>
<dbReference type="AlphaFoldDB" id="A0A804KQR9"/>
<dbReference type="Gramene" id="Ma09_t31280.1">
    <property type="protein sequence ID" value="Ma09_p31280.1"/>
    <property type="gene ID" value="Ma09_g31280"/>
</dbReference>
<keyword evidence="2" id="KW-1185">Reference proteome</keyword>
<reference evidence="1" key="1">
    <citation type="submission" date="2021-05" db="UniProtKB">
        <authorList>
            <consortium name="EnsemblPlants"/>
        </authorList>
    </citation>
    <scope>IDENTIFICATION</scope>
    <source>
        <strain evidence="1">subsp. malaccensis</strain>
    </source>
</reference>
<evidence type="ECO:0000313" key="2">
    <source>
        <dbReference type="Proteomes" id="UP000012960"/>
    </source>
</evidence>
<sequence length="100" mass="11578">MMQSKTCRIVCIAHLRMSYISLAVKGVLENSMMKCTDTDRGSNRARSFNFDMQRFAAGSFCAPFLTMQIYPSRCKAYRSHLLLRRRIQSSALDLDLVMKW</sequence>